<dbReference type="EMBL" id="CM042013">
    <property type="protein sequence ID" value="KAI3738977.1"/>
    <property type="molecule type" value="Genomic_DNA"/>
</dbReference>
<evidence type="ECO:0000313" key="2">
    <source>
        <dbReference type="Proteomes" id="UP001055811"/>
    </source>
</evidence>
<reference evidence="1 2" key="2">
    <citation type="journal article" date="2022" name="Mol. Ecol. Resour.">
        <title>The genomes of chicory, endive, great burdock and yacon provide insights into Asteraceae paleo-polyploidization history and plant inulin production.</title>
        <authorList>
            <person name="Fan W."/>
            <person name="Wang S."/>
            <person name="Wang H."/>
            <person name="Wang A."/>
            <person name="Jiang F."/>
            <person name="Liu H."/>
            <person name="Zhao H."/>
            <person name="Xu D."/>
            <person name="Zhang Y."/>
        </authorList>
    </citation>
    <scope>NUCLEOTIDE SEQUENCE [LARGE SCALE GENOMIC DNA]</scope>
    <source>
        <strain evidence="2">cv. Punajuju</strain>
        <tissue evidence="1">Leaves</tissue>
    </source>
</reference>
<sequence length="358" mass="39910">MQILELQGPILQILVLQGPVLQILELQGPVLQLLEPQGPVLQMLQYRYSVVFSGETPVLQCRLLRRLRRYSVVFSGYLVGVCNGRVAVPNSLPSEEATVNLYKQNRITAMRIYDPNAATLRALNGTDIELMVDVPNRELESLNNLDAARTWVQNNILYYHPGVKFRYIAVGNEVDPNSVILVNRGYVKFVLPAMRNVQQAIEDAGLDNQIKVSTATYGGLLTPMSYPPSAGEFQSNVIEEFIRDIITFLDQNNLPMLANIYPYFAASYNMDVDLQYALFRSGPLVPDGGLMYSNLFDAMLDTHYAAQARLGGSKLEIVVSESGWPSQGDPMSPSRGDLIATLDNAGTYYKNLIEHVKQ</sequence>
<gene>
    <name evidence="1" type="ORF">L2E82_29295</name>
</gene>
<dbReference type="Proteomes" id="UP001055811">
    <property type="component" value="Linkage Group LG05"/>
</dbReference>
<proteinExistence type="predicted"/>
<evidence type="ECO:0000313" key="1">
    <source>
        <dbReference type="EMBL" id="KAI3738977.1"/>
    </source>
</evidence>
<protein>
    <submittedName>
        <fullName evidence="1">Uncharacterized protein</fullName>
    </submittedName>
</protein>
<reference evidence="2" key="1">
    <citation type="journal article" date="2022" name="Mol. Ecol. Resour.">
        <title>The genomes of chicory, endive, great burdock and yacon provide insights into Asteraceae palaeo-polyploidization history and plant inulin production.</title>
        <authorList>
            <person name="Fan W."/>
            <person name="Wang S."/>
            <person name="Wang H."/>
            <person name="Wang A."/>
            <person name="Jiang F."/>
            <person name="Liu H."/>
            <person name="Zhao H."/>
            <person name="Xu D."/>
            <person name="Zhang Y."/>
        </authorList>
    </citation>
    <scope>NUCLEOTIDE SEQUENCE [LARGE SCALE GENOMIC DNA]</scope>
    <source>
        <strain evidence="2">cv. Punajuju</strain>
    </source>
</reference>
<name>A0ACB9CXD9_CICIN</name>
<keyword evidence="2" id="KW-1185">Reference proteome</keyword>
<comment type="caution">
    <text evidence="1">The sequence shown here is derived from an EMBL/GenBank/DDBJ whole genome shotgun (WGS) entry which is preliminary data.</text>
</comment>
<accession>A0ACB9CXD9</accession>
<organism evidence="1 2">
    <name type="scientific">Cichorium intybus</name>
    <name type="common">Chicory</name>
    <dbReference type="NCBI Taxonomy" id="13427"/>
    <lineage>
        <taxon>Eukaryota</taxon>
        <taxon>Viridiplantae</taxon>
        <taxon>Streptophyta</taxon>
        <taxon>Embryophyta</taxon>
        <taxon>Tracheophyta</taxon>
        <taxon>Spermatophyta</taxon>
        <taxon>Magnoliopsida</taxon>
        <taxon>eudicotyledons</taxon>
        <taxon>Gunneridae</taxon>
        <taxon>Pentapetalae</taxon>
        <taxon>asterids</taxon>
        <taxon>campanulids</taxon>
        <taxon>Asterales</taxon>
        <taxon>Asteraceae</taxon>
        <taxon>Cichorioideae</taxon>
        <taxon>Cichorieae</taxon>
        <taxon>Cichoriinae</taxon>
        <taxon>Cichorium</taxon>
    </lineage>
</organism>